<dbReference type="Pfam" id="PF02826">
    <property type="entry name" value="2-Hacid_dh_C"/>
    <property type="match status" value="1"/>
</dbReference>
<dbReference type="InterPro" id="IPR006140">
    <property type="entry name" value="D-isomer_DH_NAD-bd"/>
</dbReference>
<organism evidence="8 9">
    <name type="scientific">Thermosinus carboxydivorans Nor1</name>
    <dbReference type="NCBI Taxonomy" id="401526"/>
    <lineage>
        <taxon>Bacteria</taxon>
        <taxon>Bacillati</taxon>
        <taxon>Bacillota</taxon>
        <taxon>Negativicutes</taxon>
        <taxon>Selenomonadales</taxon>
        <taxon>Sporomusaceae</taxon>
        <taxon>Thermosinus</taxon>
    </lineage>
</organism>
<keyword evidence="9" id="KW-1185">Reference proteome</keyword>
<dbReference type="InterPro" id="IPR006139">
    <property type="entry name" value="D-isomer_2_OHA_DH_cat_dom"/>
</dbReference>
<dbReference type="InterPro" id="IPR029752">
    <property type="entry name" value="D-isomer_DH_CS1"/>
</dbReference>
<dbReference type="Pfam" id="PF00389">
    <property type="entry name" value="2-Hacid_dh"/>
    <property type="match status" value="1"/>
</dbReference>
<dbReference type="SUPFAM" id="SSF51735">
    <property type="entry name" value="NAD(P)-binding Rossmann-fold domains"/>
    <property type="match status" value="1"/>
</dbReference>
<proteinExistence type="inferred from homology"/>
<evidence type="ECO:0000256" key="1">
    <source>
        <dbReference type="ARBA" id="ARBA00005854"/>
    </source>
</evidence>
<dbReference type="CDD" id="cd12172">
    <property type="entry name" value="PGDH_like_2"/>
    <property type="match status" value="1"/>
</dbReference>
<dbReference type="InterPro" id="IPR036291">
    <property type="entry name" value="NAD(P)-bd_dom_sf"/>
</dbReference>
<keyword evidence="2" id="KW-0028">Amino-acid biosynthesis</keyword>
<feature type="domain" description="D-isomer specific 2-hydroxyacid dehydrogenase NAD-binding" evidence="7">
    <location>
        <begin position="112"/>
        <end position="284"/>
    </location>
</feature>
<evidence type="ECO:0000256" key="5">
    <source>
        <dbReference type="RuleBase" id="RU003719"/>
    </source>
</evidence>
<evidence type="ECO:0000259" key="6">
    <source>
        <dbReference type="Pfam" id="PF00389"/>
    </source>
</evidence>
<evidence type="ECO:0000256" key="3">
    <source>
        <dbReference type="ARBA" id="ARBA00023002"/>
    </source>
</evidence>
<evidence type="ECO:0000313" key="8">
    <source>
        <dbReference type="EMBL" id="EAX46938.1"/>
    </source>
</evidence>
<name>A1HSQ7_9FIRM</name>
<protein>
    <submittedName>
        <fullName evidence="8">D-isomer specific 2-hydroxyacid dehydrogenase, NAD-binding</fullName>
    </submittedName>
</protein>
<dbReference type="eggNOG" id="COG1052">
    <property type="taxonomic scope" value="Bacteria"/>
</dbReference>
<dbReference type="Proteomes" id="UP000005139">
    <property type="component" value="Unassembled WGS sequence"/>
</dbReference>
<dbReference type="GO" id="GO:0016616">
    <property type="term" value="F:oxidoreductase activity, acting on the CH-OH group of donors, NAD or NADP as acceptor"/>
    <property type="evidence" value="ECO:0007669"/>
    <property type="project" value="InterPro"/>
</dbReference>
<dbReference type="FunFam" id="3.40.50.720:FF:000203">
    <property type="entry name" value="D-3-phosphoglycerate dehydrogenase (SerA)"/>
    <property type="match status" value="1"/>
</dbReference>
<dbReference type="PANTHER" id="PTHR42789">
    <property type="entry name" value="D-ISOMER SPECIFIC 2-HYDROXYACID DEHYDROGENASE FAMILY PROTEIN (AFU_ORTHOLOGUE AFUA_6G10090)"/>
    <property type="match status" value="1"/>
</dbReference>
<keyword evidence="4" id="KW-0520">NAD</keyword>
<dbReference type="AlphaFoldDB" id="A1HSQ7"/>
<feature type="domain" description="D-isomer specific 2-hydroxyacid dehydrogenase catalytic" evidence="6">
    <location>
        <begin position="14"/>
        <end position="316"/>
    </location>
</feature>
<dbReference type="PROSITE" id="PS00671">
    <property type="entry name" value="D_2_HYDROXYACID_DH_3"/>
    <property type="match status" value="1"/>
</dbReference>
<dbReference type="InterPro" id="IPR029753">
    <property type="entry name" value="D-isomer_DH_CS"/>
</dbReference>
<dbReference type="PROSITE" id="PS00065">
    <property type="entry name" value="D_2_HYDROXYACID_DH_1"/>
    <property type="match status" value="1"/>
</dbReference>
<reference evidence="8 9" key="2">
    <citation type="submission" date="2007-01" db="EMBL/GenBank/DDBJ databases">
        <title>Sequencing of the draft genome and assembly of Thermosinus carboxydivorans Nor1.</title>
        <authorList>
            <consortium name="US DOE Joint Genome Institute (JGI-PGF)"/>
            <person name="Copeland A."/>
            <person name="Lucas S."/>
            <person name="Lapidus A."/>
            <person name="Barry K."/>
            <person name="Glavina del Rio T."/>
            <person name="Dalin E."/>
            <person name="Tice H."/>
            <person name="Bruce D."/>
            <person name="Pitluck S."/>
            <person name="Richardson P."/>
        </authorList>
    </citation>
    <scope>NUCLEOTIDE SEQUENCE [LARGE SCALE GENOMIC DNA]</scope>
    <source>
        <strain evidence="8 9">Nor1</strain>
    </source>
</reference>
<accession>A1HSQ7</accession>
<sequence>MTKVLVTARSFAKSPEARAVLEQAGCEVIFNPYDRPLTEDELVELIKGMDALVAGMDAVTAKVIAAGLPTLKIIAKHGVGYNTIDVAAAAAYGIPVTITPGANNISVAELAIGLMLAVARHIPQMDGIVRRGGWSRMTGSELYGKVLGIIGMGSIGCEVAKRAHAFGMKIIAYDIRPRQDMIENYGVTYLPMADCLAQADFLSLHAPALPETIGMINKDTLKTMKRTAFLINTARGDLIVEEDLYDALKNGVIAGAGLDTFVHEPIRDARLFTLDNVVLTPHAGATTHEAVTRMGVMAAEEVVRVLSGQPPQNPVKI</sequence>
<evidence type="ECO:0000259" key="7">
    <source>
        <dbReference type="Pfam" id="PF02826"/>
    </source>
</evidence>
<dbReference type="GO" id="GO:0051287">
    <property type="term" value="F:NAD binding"/>
    <property type="evidence" value="ECO:0007669"/>
    <property type="project" value="InterPro"/>
</dbReference>
<evidence type="ECO:0000313" key="9">
    <source>
        <dbReference type="Proteomes" id="UP000005139"/>
    </source>
</evidence>
<dbReference type="RefSeq" id="WP_007290061.1">
    <property type="nucleotide sequence ID" value="NZ_AAWL01000018.1"/>
</dbReference>
<comment type="caution">
    <text evidence="8">The sequence shown here is derived from an EMBL/GenBank/DDBJ whole genome shotgun (WGS) entry which is preliminary data.</text>
</comment>
<evidence type="ECO:0000256" key="4">
    <source>
        <dbReference type="ARBA" id="ARBA00023027"/>
    </source>
</evidence>
<keyword evidence="3 5" id="KW-0560">Oxidoreductase</keyword>
<evidence type="ECO:0000256" key="2">
    <source>
        <dbReference type="ARBA" id="ARBA00022605"/>
    </source>
</evidence>
<reference evidence="8 9" key="1">
    <citation type="submission" date="2007-01" db="EMBL/GenBank/DDBJ databases">
        <title>Annotation of the draft genome assembly of Thermosinus carboxydivorans Nor1.</title>
        <authorList>
            <consortium name="US DOE Joint Genome Institute (JGI-ORNL)"/>
            <person name="Larimer F."/>
            <person name="Land M."/>
            <person name="Hauser L."/>
        </authorList>
    </citation>
    <scope>NUCLEOTIDE SEQUENCE [LARGE SCALE GENOMIC DNA]</scope>
    <source>
        <strain evidence="8 9">Nor1</strain>
    </source>
</reference>
<dbReference type="Gene3D" id="3.40.50.720">
    <property type="entry name" value="NAD(P)-binding Rossmann-like Domain"/>
    <property type="match status" value="2"/>
</dbReference>
<dbReference type="PANTHER" id="PTHR42789:SF1">
    <property type="entry name" value="D-ISOMER SPECIFIC 2-HYDROXYACID DEHYDROGENASE FAMILY PROTEIN (AFU_ORTHOLOGUE AFUA_6G10090)"/>
    <property type="match status" value="1"/>
</dbReference>
<comment type="similarity">
    <text evidence="1 5">Belongs to the D-isomer specific 2-hydroxyacid dehydrogenase family.</text>
</comment>
<dbReference type="OrthoDB" id="9805416at2"/>
<dbReference type="SUPFAM" id="SSF52283">
    <property type="entry name" value="Formate/glycerate dehydrogenase catalytic domain-like"/>
    <property type="match status" value="1"/>
</dbReference>
<dbReference type="InterPro" id="IPR050857">
    <property type="entry name" value="D-2-hydroxyacid_DH"/>
</dbReference>
<dbReference type="EMBL" id="AAWL01000018">
    <property type="protein sequence ID" value="EAX46938.1"/>
    <property type="molecule type" value="Genomic_DNA"/>
</dbReference>
<gene>
    <name evidence="8" type="ORF">TcarDRAFT_0683</name>
</gene>
<dbReference type="GO" id="GO:0008652">
    <property type="term" value="P:amino acid biosynthetic process"/>
    <property type="evidence" value="ECO:0007669"/>
    <property type="project" value="UniProtKB-KW"/>
</dbReference>